<evidence type="ECO:0000313" key="7">
    <source>
        <dbReference type="Proteomes" id="UP001610335"/>
    </source>
</evidence>
<gene>
    <name evidence="6" type="ORF">BDW59DRAFT_160090</name>
</gene>
<comment type="caution">
    <text evidence="6">The sequence shown here is derived from an EMBL/GenBank/DDBJ whole genome shotgun (WGS) entry which is preliminary data.</text>
</comment>
<dbReference type="InterPro" id="IPR002933">
    <property type="entry name" value="Peptidase_M20"/>
</dbReference>
<dbReference type="SUPFAM" id="SSF53187">
    <property type="entry name" value="Zn-dependent exopeptidases"/>
    <property type="match status" value="1"/>
</dbReference>
<keyword evidence="3" id="KW-0479">Metal-binding</keyword>
<dbReference type="Pfam" id="PF07687">
    <property type="entry name" value="M20_dimer"/>
    <property type="match status" value="1"/>
</dbReference>
<dbReference type="InterPro" id="IPR051458">
    <property type="entry name" value="Cyt/Met_Dipeptidase"/>
</dbReference>
<evidence type="ECO:0000259" key="5">
    <source>
        <dbReference type="Pfam" id="PF07687"/>
    </source>
</evidence>
<evidence type="ECO:0000256" key="3">
    <source>
        <dbReference type="ARBA" id="ARBA00022723"/>
    </source>
</evidence>
<dbReference type="Pfam" id="PF01546">
    <property type="entry name" value="Peptidase_M20"/>
    <property type="match status" value="1"/>
</dbReference>
<comment type="similarity">
    <text evidence="1">Belongs to the peptidase M20A family.</text>
</comment>
<keyword evidence="7" id="KW-1185">Reference proteome</keyword>
<sequence>MPDSLEQFFNKVDELSGSFINDRLASAIKIQSVSDDPDKHTELDEMTNFLVAELEKLDVAVKTYDIGDRPDKKAIKLPKVVVGRYPKISDSKKKTILVYGHYDVQPEGTGWSHCPWKLEEDNGRLFGRGTTDDKGPVLSWINALDAHQQAKVDIPLNVLFCFEGMEESGSIGFSQFMKNNKELFASVDAACISDNYWLTTRKPCLTYGLRGIDYFTITVSHRGVQLHSGMFGGTVHEPLTDLVILLSKLVDSKGKILIPGVNELVDPMTLTEKERYKKIDFQMDDFYSSIGSEAAIYDNPTDTLMHRWRYPSLTIHGISGADSSTDETTAIYPNVTAKFSIRTVPCMPGDKVAKLTIDYINSEFAKLGSKNTCEAALFGESVPYWMGTPDDTNFTAGSNATERVYGTANKPDLTREGGSIGVTLDLQDTLADKSIMLLPVGTSNDGAHGPDEKIDKRNYIDGAKLLGAYWHYFAAQA</sequence>
<keyword evidence="4" id="KW-0378">Hydrolase</keyword>
<dbReference type="InterPro" id="IPR001261">
    <property type="entry name" value="ArgE/DapE_CS"/>
</dbReference>
<dbReference type="PROSITE" id="PS00759">
    <property type="entry name" value="ARGE_DAPE_CPG2_2"/>
    <property type="match status" value="1"/>
</dbReference>
<protein>
    <recommendedName>
        <fullName evidence="5">Peptidase M20 dimerisation domain-containing protein</fullName>
    </recommendedName>
</protein>
<accession>A0ABR4IJ34</accession>
<dbReference type="PANTHER" id="PTHR43270:SF4">
    <property type="entry name" value="CARNOSINE DIPEPTIDASE 2, ISOFORM A"/>
    <property type="match status" value="1"/>
</dbReference>
<organism evidence="6 7">
    <name type="scientific">Aspergillus cavernicola</name>
    <dbReference type="NCBI Taxonomy" id="176166"/>
    <lineage>
        <taxon>Eukaryota</taxon>
        <taxon>Fungi</taxon>
        <taxon>Dikarya</taxon>
        <taxon>Ascomycota</taxon>
        <taxon>Pezizomycotina</taxon>
        <taxon>Eurotiomycetes</taxon>
        <taxon>Eurotiomycetidae</taxon>
        <taxon>Eurotiales</taxon>
        <taxon>Aspergillaceae</taxon>
        <taxon>Aspergillus</taxon>
        <taxon>Aspergillus subgen. Nidulantes</taxon>
    </lineage>
</organism>
<dbReference type="PANTHER" id="PTHR43270">
    <property type="entry name" value="BETA-ALA-HIS DIPEPTIDASE"/>
    <property type="match status" value="1"/>
</dbReference>
<dbReference type="EMBL" id="JBFXLS010000023">
    <property type="protein sequence ID" value="KAL2827782.1"/>
    <property type="molecule type" value="Genomic_DNA"/>
</dbReference>
<name>A0ABR4IJ34_9EURO</name>
<evidence type="ECO:0000256" key="1">
    <source>
        <dbReference type="ARBA" id="ARBA00006247"/>
    </source>
</evidence>
<evidence type="ECO:0000256" key="4">
    <source>
        <dbReference type="ARBA" id="ARBA00022801"/>
    </source>
</evidence>
<dbReference type="InterPro" id="IPR011650">
    <property type="entry name" value="Peptidase_M20_dimer"/>
</dbReference>
<proteinExistence type="inferred from homology"/>
<dbReference type="Gene3D" id="3.30.70.360">
    <property type="match status" value="1"/>
</dbReference>
<evidence type="ECO:0000256" key="2">
    <source>
        <dbReference type="ARBA" id="ARBA00022670"/>
    </source>
</evidence>
<dbReference type="Gene3D" id="3.40.630.10">
    <property type="entry name" value="Zn peptidases"/>
    <property type="match status" value="1"/>
</dbReference>
<feature type="domain" description="Peptidase M20 dimerisation" evidence="5">
    <location>
        <begin position="207"/>
        <end position="365"/>
    </location>
</feature>
<dbReference type="Proteomes" id="UP001610335">
    <property type="component" value="Unassembled WGS sequence"/>
</dbReference>
<keyword evidence="2" id="KW-0645">Protease</keyword>
<reference evidence="6 7" key="1">
    <citation type="submission" date="2024-07" db="EMBL/GenBank/DDBJ databases">
        <title>Section-level genome sequencing and comparative genomics of Aspergillus sections Usti and Cavernicolus.</title>
        <authorList>
            <consortium name="Lawrence Berkeley National Laboratory"/>
            <person name="Nybo J.L."/>
            <person name="Vesth T.C."/>
            <person name="Theobald S."/>
            <person name="Frisvad J.C."/>
            <person name="Larsen T.O."/>
            <person name="Kjaerboelling I."/>
            <person name="Rothschild-Mancinelli K."/>
            <person name="Lyhne E.K."/>
            <person name="Kogle M.E."/>
            <person name="Barry K."/>
            <person name="Clum A."/>
            <person name="Na H."/>
            <person name="Ledsgaard L."/>
            <person name="Lin J."/>
            <person name="Lipzen A."/>
            <person name="Kuo A."/>
            <person name="Riley R."/>
            <person name="Mondo S."/>
            <person name="LaButti K."/>
            <person name="Haridas S."/>
            <person name="Pangalinan J."/>
            <person name="Salamov A.A."/>
            <person name="Simmons B.A."/>
            <person name="Magnuson J.K."/>
            <person name="Chen J."/>
            <person name="Drula E."/>
            <person name="Henrissat B."/>
            <person name="Wiebenga A."/>
            <person name="Lubbers R.J."/>
            <person name="Gomes A.C."/>
            <person name="Makela M.R."/>
            <person name="Stajich J."/>
            <person name="Grigoriev I.V."/>
            <person name="Mortensen U.H."/>
            <person name="De vries R.P."/>
            <person name="Baker S.E."/>
            <person name="Andersen M.R."/>
        </authorList>
    </citation>
    <scope>NUCLEOTIDE SEQUENCE [LARGE SCALE GENOMIC DNA]</scope>
    <source>
        <strain evidence="6 7">CBS 600.67</strain>
    </source>
</reference>
<evidence type="ECO:0000313" key="6">
    <source>
        <dbReference type="EMBL" id="KAL2827782.1"/>
    </source>
</evidence>